<dbReference type="InterPro" id="IPR003349">
    <property type="entry name" value="JmjN"/>
</dbReference>
<sequence length="165" mass="18920">MSFTEPKSMVSRKEKFIGLLKSSNADKKFKAMSEFVFDVPEEAPIFYPTEEEFQNPLEYIKKIRFISEKFGICKIIPPQFIWWSMKGGGDPWLPLYYLRTFPSGCFLLTDSAYSYKPSPTPPSLPFSASRSVPLECVVHPPQSGGNEPVIDLYTSWSRCLGRNIW</sequence>
<protein>
    <recommendedName>
        <fullName evidence="3">JmjN domain-containing protein</fullName>
    </recommendedName>
</protein>
<dbReference type="GO" id="GO:0046872">
    <property type="term" value="F:metal ion binding"/>
    <property type="evidence" value="ECO:0007669"/>
    <property type="project" value="UniProtKB-KW"/>
</dbReference>
<gene>
    <name evidence="4" type="ORF">TMSB3V08_LOCUS5259</name>
</gene>
<dbReference type="Gene3D" id="2.60.120.650">
    <property type="entry name" value="Cupin"/>
    <property type="match status" value="1"/>
</dbReference>
<dbReference type="GO" id="GO:0000785">
    <property type="term" value="C:chromatin"/>
    <property type="evidence" value="ECO:0007669"/>
    <property type="project" value="TreeGrafter"/>
</dbReference>
<dbReference type="PANTHER" id="PTHR10694">
    <property type="entry name" value="LYSINE-SPECIFIC DEMETHYLASE"/>
    <property type="match status" value="1"/>
</dbReference>
<dbReference type="Pfam" id="PF02375">
    <property type="entry name" value="JmjN"/>
    <property type="match status" value="1"/>
</dbReference>
<dbReference type="GO" id="GO:0034647">
    <property type="term" value="F:histone H3K4me/H3K4me2/H3K4me3 demethylase activity"/>
    <property type="evidence" value="ECO:0007669"/>
    <property type="project" value="TreeGrafter"/>
</dbReference>
<keyword evidence="2" id="KW-0408">Iron</keyword>
<dbReference type="GO" id="GO:0005634">
    <property type="term" value="C:nucleus"/>
    <property type="evidence" value="ECO:0007669"/>
    <property type="project" value="TreeGrafter"/>
</dbReference>
<proteinExistence type="predicted"/>
<dbReference type="PROSITE" id="PS51183">
    <property type="entry name" value="JMJN"/>
    <property type="match status" value="1"/>
</dbReference>
<accession>A0A7R9E6P8</accession>
<organism evidence="4">
    <name type="scientific">Timema monikensis</name>
    <dbReference type="NCBI Taxonomy" id="170555"/>
    <lineage>
        <taxon>Eukaryota</taxon>
        <taxon>Metazoa</taxon>
        <taxon>Ecdysozoa</taxon>
        <taxon>Arthropoda</taxon>
        <taxon>Hexapoda</taxon>
        <taxon>Insecta</taxon>
        <taxon>Pterygota</taxon>
        <taxon>Neoptera</taxon>
        <taxon>Polyneoptera</taxon>
        <taxon>Phasmatodea</taxon>
        <taxon>Timematodea</taxon>
        <taxon>Timematoidea</taxon>
        <taxon>Timematidae</taxon>
        <taxon>Timema</taxon>
    </lineage>
</organism>
<evidence type="ECO:0000256" key="1">
    <source>
        <dbReference type="ARBA" id="ARBA00022723"/>
    </source>
</evidence>
<dbReference type="EMBL" id="OB793741">
    <property type="protein sequence ID" value="CAD7428452.1"/>
    <property type="molecule type" value="Genomic_DNA"/>
</dbReference>
<evidence type="ECO:0000259" key="3">
    <source>
        <dbReference type="PROSITE" id="PS51183"/>
    </source>
</evidence>
<dbReference type="SMART" id="SM00545">
    <property type="entry name" value="JmjN"/>
    <property type="match status" value="1"/>
</dbReference>
<evidence type="ECO:0000313" key="4">
    <source>
        <dbReference type="EMBL" id="CAD7428452.1"/>
    </source>
</evidence>
<keyword evidence="1" id="KW-0479">Metal-binding</keyword>
<reference evidence="4" key="1">
    <citation type="submission" date="2020-11" db="EMBL/GenBank/DDBJ databases">
        <authorList>
            <person name="Tran Van P."/>
        </authorList>
    </citation>
    <scope>NUCLEOTIDE SEQUENCE</scope>
</reference>
<feature type="domain" description="JmjN" evidence="3">
    <location>
        <begin position="43"/>
        <end position="84"/>
    </location>
</feature>
<evidence type="ECO:0000256" key="2">
    <source>
        <dbReference type="ARBA" id="ARBA00023004"/>
    </source>
</evidence>
<dbReference type="PANTHER" id="PTHR10694:SF33">
    <property type="entry name" value="LYSINE-SPECIFIC DEMETHYLASE 5"/>
    <property type="match status" value="1"/>
</dbReference>
<dbReference type="AlphaFoldDB" id="A0A7R9E6P8"/>
<dbReference type="GO" id="GO:0006355">
    <property type="term" value="P:regulation of DNA-templated transcription"/>
    <property type="evidence" value="ECO:0007669"/>
    <property type="project" value="TreeGrafter"/>
</dbReference>
<name>A0A7R9E6P8_9NEOP</name>